<organism evidence="4 5">
    <name type="scientific">Candidatus Avipropionibacterium avicola</name>
    <dbReference type="NCBI Taxonomy" id="2840701"/>
    <lineage>
        <taxon>Bacteria</taxon>
        <taxon>Bacillati</taxon>
        <taxon>Actinomycetota</taxon>
        <taxon>Actinomycetes</taxon>
        <taxon>Propionibacteriales</taxon>
        <taxon>Propionibacteriaceae</taxon>
        <taxon>Propionibacteriaceae incertae sedis</taxon>
        <taxon>Candidatus Avipropionibacterium</taxon>
    </lineage>
</organism>
<evidence type="ECO:0000256" key="1">
    <source>
        <dbReference type="ARBA" id="ARBA00009108"/>
    </source>
</evidence>
<name>A0A9D1GWD7_9ACTN</name>
<dbReference type="InterPro" id="IPR010273">
    <property type="entry name" value="DUF881"/>
</dbReference>
<evidence type="ECO:0000313" key="5">
    <source>
        <dbReference type="Proteomes" id="UP000886842"/>
    </source>
</evidence>
<feature type="region of interest" description="Disordered" evidence="3">
    <location>
        <begin position="1"/>
        <end position="26"/>
    </location>
</feature>
<dbReference type="GO" id="GO:0005886">
    <property type="term" value="C:plasma membrane"/>
    <property type="evidence" value="ECO:0007669"/>
    <property type="project" value="TreeGrafter"/>
</dbReference>
<gene>
    <name evidence="4" type="ORF">IAA98_03175</name>
</gene>
<protein>
    <submittedName>
        <fullName evidence="4">DUF881 domain-containing protein</fullName>
    </submittedName>
</protein>
<evidence type="ECO:0000313" key="4">
    <source>
        <dbReference type="EMBL" id="HIT74564.1"/>
    </source>
</evidence>
<sequence length="266" mass="28457">MPEPDAHQPRHAKTPEPAPEVEPETPAKRSFSWSSLIRPSRAQLVLALVLALVGFGVVAQVKSQDADSGYSSARREDLVQLLDQLTNETRRLEAEASELDGTLRELRSGAGAEEAARQEAERRAEVLGILTGTLPAEGPGIRMVITAPEGAITVEILLNVLQEMRDAGAEVIEINDQIRIVANSWIAQGPDGLLIDGTVVTTPITIEIIGEPHALSEAARFRGGLVSEITAPQVGGEVEISLVDRLQISSLHTPTPNKYAQAEPPG</sequence>
<dbReference type="EMBL" id="DVLP01000088">
    <property type="protein sequence ID" value="HIT74564.1"/>
    <property type="molecule type" value="Genomic_DNA"/>
</dbReference>
<evidence type="ECO:0000256" key="3">
    <source>
        <dbReference type="SAM" id="MobiDB-lite"/>
    </source>
</evidence>
<comment type="similarity">
    <text evidence="1">Belongs to the UPF0749 family.</text>
</comment>
<reference evidence="4" key="1">
    <citation type="submission" date="2020-10" db="EMBL/GenBank/DDBJ databases">
        <authorList>
            <person name="Gilroy R."/>
        </authorList>
    </citation>
    <scope>NUCLEOTIDE SEQUENCE</scope>
    <source>
        <strain evidence="4">ChiGjej1B1-24693</strain>
    </source>
</reference>
<reference evidence="4" key="2">
    <citation type="journal article" date="2021" name="PeerJ">
        <title>Extensive microbial diversity within the chicken gut microbiome revealed by metagenomics and culture.</title>
        <authorList>
            <person name="Gilroy R."/>
            <person name="Ravi A."/>
            <person name="Getino M."/>
            <person name="Pursley I."/>
            <person name="Horton D.L."/>
            <person name="Alikhan N.F."/>
            <person name="Baker D."/>
            <person name="Gharbi K."/>
            <person name="Hall N."/>
            <person name="Watson M."/>
            <person name="Adriaenssens E.M."/>
            <person name="Foster-Nyarko E."/>
            <person name="Jarju S."/>
            <person name="Secka A."/>
            <person name="Antonio M."/>
            <person name="Oren A."/>
            <person name="Chaudhuri R.R."/>
            <person name="La Ragione R."/>
            <person name="Hildebrand F."/>
            <person name="Pallen M.J."/>
        </authorList>
    </citation>
    <scope>NUCLEOTIDE SEQUENCE</scope>
    <source>
        <strain evidence="4">ChiGjej1B1-24693</strain>
    </source>
</reference>
<dbReference type="PANTHER" id="PTHR37313:SF2">
    <property type="entry name" value="UPF0749 PROTEIN YLXX"/>
    <property type="match status" value="1"/>
</dbReference>
<evidence type="ECO:0000256" key="2">
    <source>
        <dbReference type="SAM" id="Coils"/>
    </source>
</evidence>
<dbReference type="Gene3D" id="3.30.70.1880">
    <property type="entry name" value="Protein of unknown function DUF881"/>
    <property type="match status" value="1"/>
</dbReference>
<dbReference type="PANTHER" id="PTHR37313">
    <property type="entry name" value="UPF0749 PROTEIN RV1825"/>
    <property type="match status" value="1"/>
</dbReference>
<proteinExistence type="inferred from homology"/>
<dbReference type="Proteomes" id="UP000886842">
    <property type="component" value="Unassembled WGS sequence"/>
</dbReference>
<comment type="caution">
    <text evidence="4">The sequence shown here is derived from an EMBL/GenBank/DDBJ whole genome shotgun (WGS) entry which is preliminary data.</text>
</comment>
<dbReference type="Pfam" id="PF05949">
    <property type="entry name" value="DUF881"/>
    <property type="match status" value="1"/>
</dbReference>
<dbReference type="AlphaFoldDB" id="A0A9D1GWD7"/>
<keyword evidence="2" id="KW-0175">Coiled coil</keyword>
<feature type="coiled-coil region" evidence="2">
    <location>
        <begin position="75"/>
        <end position="123"/>
    </location>
</feature>
<accession>A0A9D1GWD7</accession>